<sequence length="80" mass="8696">MSVLSDRMGSSPARSSLILGGSFAHENKAVVNQGARDKIASAANRYMTEVRRLTLPPTMTESVYAGFKKLDESLLSPFSF</sequence>
<proteinExistence type="predicted"/>
<dbReference type="EMBL" id="CM010633">
    <property type="protein sequence ID" value="RID57646.1"/>
    <property type="molecule type" value="Genomic_DNA"/>
</dbReference>
<dbReference type="AlphaFoldDB" id="A0A397Z3D0"/>
<dbReference type="Proteomes" id="UP000264353">
    <property type="component" value="Chromosome A6"/>
</dbReference>
<organism evidence="1 2">
    <name type="scientific">Brassica campestris</name>
    <name type="common">Field mustard</name>
    <dbReference type="NCBI Taxonomy" id="3711"/>
    <lineage>
        <taxon>Eukaryota</taxon>
        <taxon>Viridiplantae</taxon>
        <taxon>Streptophyta</taxon>
        <taxon>Embryophyta</taxon>
        <taxon>Tracheophyta</taxon>
        <taxon>Spermatophyta</taxon>
        <taxon>Magnoliopsida</taxon>
        <taxon>eudicotyledons</taxon>
        <taxon>Gunneridae</taxon>
        <taxon>Pentapetalae</taxon>
        <taxon>rosids</taxon>
        <taxon>malvids</taxon>
        <taxon>Brassicales</taxon>
        <taxon>Brassicaceae</taxon>
        <taxon>Brassiceae</taxon>
        <taxon>Brassica</taxon>
    </lineage>
</organism>
<evidence type="ECO:0000313" key="1">
    <source>
        <dbReference type="EMBL" id="RID57646.1"/>
    </source>
</evidence>
<accession>A0A397Z3D0</accession>
<reference evidence="1 2" key="1">
    <citation type="submission" date="2018-06" db="EMBL/GenBank/DDBJ databases">
        <title>WGS assembly of Brassica rapa FPsc.</title>
        <authorList>
            <person name="Bowman J."/>
            <person name="Kohchi T."/>
            <person name="Yamato K."/>
            <person name="Jenkins J."/>
            <person name="Shu S."/>
            <person name="Ishizaki K."/>
            <person name="Yamaoka S."/>
            <person name="Nishihama R."/>
            <person name="Nakamura Y."/>
            <person name="Berger F."/>
            <person name="Adam C."/>
            <person name="Aki S."/>
            <person name="Althoff F."/>
            <person name="Araki T."/>
            <person name="Arteaga-Vazquez M."/>
            <person name="Balasubrmanian S."/>
            <person name="Bauer D."/>
            <person name="Boehm C."/>
            <person name="Briginshaw L."/>
            <person name="Caballero-Perez J."/>
            <person name="Catarino B."/>
            <person name="Chen F."/>
            <person name="Chiyoda S."/>
            <person name="Chovatia M."/>
            <person name="Davies K."/>
            <person name="Delmans M."/>
            <person name="Demura T."/>
            <person name="Dierschke T."/>
            <person name="Dolan L."/>
            <person name="Dorantes-Acosta A."/>
            <person name="Eklund D."/>
            <person name="Florent S."/>
            <person name="Flores-Sandoval E."/>
            <person name="Fujiyama A."/>
            <person name="Fukuzawa H."/>
            <person name="Galik B."/>
            <person name="Grimanelli D."/>
            <person name="Grimwood J."/>
            <person name="Grossniklaus U."/>
            <person name="Hamada T."/>
            <person name="Haseloff J."/>
            <person name="Hetherington A."/>
            <person name="Higo A."/>
            <person name="Hirakawa Y."/>
            <person name="Hundley H."/>
            <person name="Ikeda Y."/>
            <person name="Inoue K."/>
            <person name="Inoue S."/>
            <person name="Ishida S."/>
            <person name="Jia Q."/>
            <person name="Kakita M."/>
            <person name="Kanazawa T."/>
            <person name="Kawai Y."/>
            <person name="Kawashima T."/>
            <person name="Kennedy M."/>
            <person name="Kinose K."/>
            <person name="Kinoshita T."/>
            <person name="Kohara Y."/>
            <person name="Koide E."/>
            <person name="Komatsu K."/>
            <person name="Kopischke S."/>
            <person name="Kubo M."/>
            <person name="Kyozuka J."/>
            <person name="Lagercrantz U."/>
            <person name="Lin S."/>
            <person name="Lindquist E."/>
            <person name="Lipzen A."/>
            <person name="Lu C."/>
            <person name="Luna E."/>
            <person name="Martienssen R."/>
            <person name="Minamino N."/>
            <person name="Mizutani M."/>
            <person name="Mizutani M."/>
            <person name="Mochizuki N."/>
            <person name="Monte I."/>
            <person name="Mosher R."/>
            <person name="Nagasaki H."/>
            <person name="Nakagami H."/>
            <person name="Naramoto S."/>
            <person name="Nishitani K."/>
            <person name="Ohtani M."/>
            <person name="Okamoto T."/>
            <person name="Okumura M."/>
            <person name="Phillips J."/>
            <person name="Pollak B."/>
            <person name="Reinders A."/>
            <person name="Roevekamp M."/>
            <person name="Sano R."/>
            <person name="Sawa S."/>
            <person name="Schmid M."/>
            <person name="Shirakawa M."/>
            <person name="Solano R."/>
            <person name="Spunde A."/>
            <person name="Suetsugu N."/>
            <person name="Sugano S."/>
            <person name="Sugiyama A."/>
            <person name="Sun R."/>
            <person name="Suzuki Y."/>
            <person name="Takenaka M."/>
            <person name="Takezawa D."/>
            <person name="Tomogane H."/>
            <person name="Tsuzuki M."/>
            <person name="Ueda T."/>
            <person name="Umeda M."/>
            <person name="Ward J."/>
            <person name="Watanabe Y."/>
            <person name="Yazaki K."/>
            <person name="Yokoyama R."/>
            <person name="Yoshitake Y."/>
            <person name="Yotsui I."/>
            <person name="Zachgo S."/>
            <person name="Schmutz J."/>
        </authorList>
    </citation>
    <scope>NUCLEOTIDE SEQUENCE [LARGE SCALE GENOMIC DNA]</scope>
    <source>
        <strain evidence="2">cv. B-3</strain>
    </source>
</reference>
<name>A0A397Z3D0_BRACM</name>
<evidence type="ECO:0000313" key="2">
    <source>
        <dbReference type="Proteomes" id="UP000264353"/>
    </source>
</evidence>
<gene>
    <name evidence="1" type="ORF">BRARA_F01007</name>
</gene>
<protein>
    <submittedName>
        <fullName evidence="1">Uncharacterized protein</fullName>
    </submittedName>
</protein>